<dbReference type="PANTHER" id="PTHR42986">
    <property type="entry name" value="BENZALDEHYDE DEHYDROGENASE YFMT"/>
    <property type="match status" value="1"/>
</dbReference>
<accession>A0A0B5DA71</accession>
<dbReference type="OrthoDB" id="6882680at2"/>
<name>A0A0B5DA71_9CORY</name>
<dbReference type="Proteomes" id="UP000031524">
    <property type="component" value="Chromosome"/>
</dbReference>
<dbReference type="Gene3D" id="3.40.309.10">
    <property type="entry name" value="Aldehyde Dehydrogenase, Chain A, domain 2"/>
    <property type="match status" value="1"/>
</dbReference>
<dbReference type="EMBL" id="CP005286">
    <property type="protein sequence ID" value="AJE33877.1"/>
    <property type="molecule type" value="Genomic_DNA"/>
</dbReference>
<dbReference type="InterPro" id="IPR029510">
    <property type="entry name" value="Ald_DH_CS_GLU"/>
</dbReference>
<evidence type="ECO:0000256" key="1">
    <source>
        <dbReference type="ARBA" id="ARBA00009986"/>
    </source>
</evidence>
<protein>
    <recommendedName>
        <fullName evidence="6">Aldehyde dehydrogenase domain-containing protein</fullName>
    </recommendedName>
</protein>
<comment type="similarity">
    <text evidence="1 5">Belongs to the aldehyde dehydrogenase family.</text>
</comment>
<evidence type="ECO:0000256" key="4">
    <source>
        <dbReference type="PROSITE-ProRule" id="PRU10007"/>
    </source>
</evidence>
<evidence type="ECO:0000256" key="3">
    <source>
        <dbReference type="ARBA" id="ARBA00023027"/>
    </source>
</evidence>
<gene>
    <name evidence="7" type="ORF">B842_10140</name>
</gene>
<proteinExistence type="inferred from homology"/>
<dbReference type="PANTHER" id="PTHR42986:SF1">
    <property type="entry name" value="BENZALDEHYDE DEHYDROGENASE YFMT"/>
    <property type="match status" value="1"/>
</dbReference>
<dbReference type="GO" id="GO:0016620">
    <property type="term" value="F:oxidoreductase activity, acting on the aldehyde or oxo group of donors, NAD or NADP as acceptor"/>
    <property type="evidence" value="ECO:0007669"/>
    <property type="project" value="InterPro"/>
</dbReference>
<evidence type="ECO:0000259" key="6">
    <source>
        <dbReference type="Pfam" id="PF00171"/>
    </source>
</evidence>
<dbReference type="InterPro" id="IPR016161">
    <property type="entry name" value="Ald_DH/histidinol_DH"/>
</dbReference>
<keyword evidence="3" id="KW-0520">NAD</keyword>
<dbReference type="KEGG" id="chm:B842_10140"/>
<dbReference type="FunFam" id="3.40.309.10:FF:000009">
    <property type="entry name" value="Aldehyde dehydrogenase A"/>
    <property type="match status" value="1"/>
</dbReference>
<dbReference type="RefSeq" id="WP_040086530.1">
    <property type="nucleotide sequence ID" value="NZ_BCSU01000005.1"/>
</dbReference>
<dbReference type="InterPro" id="IPR016160">
    <property type="entry name" value="Ald_DH_CS_CYS"/>
</dbReference>
<dbReference type="Gene3D" id="3.40.605.10">
    <property type="entry name" value="Aldehyde Dehydrogenase, Chain A, domain 1"/>
    <property type="match status" value="1"/>
</dbReference>
<keyword evidence="8" id="KW-1185">Reference proteome</keyword>
<dbReference type="InterPro" id="IPR015590">
    <property type="entry name" value="Aldehyde_DH_dom"/>
</dbReference>
<organism evidence="7 8">
    <name type="scientific">Corynebacterium humireducens NBRC 106098 = DSM 45392</name>
    <dbReference type="NCBI Taxonomy" id="1223515"/>
    <lineage>
        <taxon>Bacteria</taxon>
        <taxon>Bacillati</taxon>
        <taxon>Actinomycetota</taxon>
        <taxon>Actinomycetes</taxon>
        <taxon>Mycobacteriales</taxon>
        <taxon>Corynebacteriaceae</taxon>
        <taxon>Corynebacterium</taxon>
    </lineage>
</organism>
<dbReference type="InterPro" id="IPR016162">
    <property type="entry name" value="Ald_DH_N"/>
</dbReference>
<sequence>MSDYTDLISEQLYIDGWTDGTSERTATTVNPFNDESIATIRQASKEDVDKAYDVAQQRQPAWAALPPKDRAAVMNKAADFIEENFDAVVALIQTESASTAIKASIEAGLAIGSLRESAQFPTLITGTILPSNTPGKTNYVFREPLGVVGVISPWNFPFALSMRSVAPALACGNAVVLKPASDTPLVGGLLLGKIFEAAGLPQGVLGVVVGAGSEIGDHFVENEVPSLISFTGSTPVGQNVGVKAVGGKRMKKVALELGGNAPLVILDDADMEQAVGAATLGKFLHQGQICMAVNRIIVQAPVYDEFVEKLTERVRTLTYGNQLDPTTVVGPLINDQQVQSVTAKIEKAREEGARELLSGPIEGRVVAPHLFADVTPDMELFREEIFGPVVGIIKADDEEHALELANDTQFGLASAVYTRDLARGMAFARRIEAGMTHVNDITVNDEAHVMFGGEKNSGLGRFNGQWAIDAFTTEHWVGVAPGQAHFPF</sequence>
<dbReference type="Pfam" id="PF00171">
    <property type="entry name" value="Aldedh"/>
    <property type="match status" value="1"/>
</dbReference>
<dbReference type="FunFam" id="3.40.605.10:FF:000007">
    <property type="entry name" value="NAD/NADP-dependent betaine aldehyde dehydrogenase"/>
    <property type="match status" value="1"/>
</dbReference>
<evidence type="ECO:0000313" key="7">
    <source>
        <dbReference type="EMBL" id="AJE33877.1"/>
    </source>
</evidence>
<evidence type="ECO:0000313" key="8">
    <source>
        <dbReference type="Proteomes" id="UP000031524"/>
    </source>
</evidence>
<evidence type="ECO:0000256" key="5">
    <source>
        <dbReference type="RuleBase" id="RU003345"/>
    </source>
</evidence>
<evidence type="ECO:0000256" key="2">
    <source>
        <dbReference type="ARBA" id="ARBA00023002"/>
    </source>
</evidence>
<dbReference type="HOGENOM" id="CLU_005391_1_0_11"/>
<dbReference type="PROSITE" id="PS00070">
    <property type="entry name" value="ALDEHYDE_DEHYDR_CYS"/>
    <property type="match status" value="1"/>
</dbReference>
<dbReference type="STRING" id="1223515.B842_10140"/>
<feature type="domain" description="Aldehyde dehydrogenase" evidence="6">
    <location>
        <begin position="17"/>
        <end position="477"/>
    </location>
</feature>
<reference evidence="7 8" key="1">
    <citation type="submission" date="2013-04" db="EMBL/GenBank/DDBJ databases">
        <title>Complete genome sequence of Corynebacterium humireducens DSM 45392(T), isolated from a wastewater-fed microbial fuel cell.</title>
        <authorList>
            <person name="Ruckert C."/>
            <person name="Albersmeier A."/>
            <person name="Kalinowski J."/>
        </authorList>
    </citation>
    <scope>NUCLEOTIDE SEQUENCE [LARGE SCALE GENOMIC DNA]</scope>
    <source>
        <strain evidence="8">MFC-5</strain>
    </source>
</reference>
<dbReference type="InterPro" id="IPR016163">
    <property type="entry name" value="Ald_DH_C"/>
</dbReference>
<dbReference type="SUPFAM" id="SSF53720">
    <property type="entry name" value="ALDH-like"/>
    <property type="match status" value="1"/>
</dbReference>
<feature type="active site" evidence="4">
    <location>
        <position position="256"/>
    </location>
</feature>
<dbReference type="AlphaFoldDB" id="A0A0B5DA71"/>
<keyword evidence="2 5" id="KW-0560">Oxidoreductase</keyword>
<dbReference type="PROSITE" id="PS00687">
    <property type="entry name" value="ALDEHYDE_DEHYDR_GLU"/>
    <property type="match status" value="1"/>
</dbReference>